<dbReference type="SUPFAM" id="SSF53720">
    <property type="entry name" value="ALDH-like"/>
    <property type="match status" value="1"/>
</dbReference>
<feature type="non-terminal residue" evidence="3">
    <location>
        <position position="156"/>
    </location>
</feature>
<evidence type="ECO:0000313" key="4">
    <source>
        <dbReference type="Proteomes" id="UP000823399"/>
    </source>
</evidence>
<dbReference type="Pfam" id="PF00171">
    <property type="entry name" value="Aldedh"/>
    <property type="match status" value="1"/>
</dbReference>
<dbReference type="InterPro" id="IPR016161">
    <property type="entry name" value="Ald_DH/histidinol_DH"/>
</dbReference>
<feature type="domain" description="Aldehyde dehydrogenase" evidence="2">
    <location>
        <begin position="1"/>
        <end position="137"/>
    </location>
</feature>
<dbReference type="PANTHER" id="PTHR11699">
    <property type="entry name" value="ALDEHYDE DEHYDROGENASE-RELATED"/>
    <property type="match status" value="1"/>
</dbReference>
<dbReference type="AlphaFoldDB" id="A0A9P7ET35"/>
<reference evidence="3" key="1">
    <citation type="journal article" date="2020" name="New Phytol.">
        <title>Comparative genomics reveals dynamic genome evolution in host specialist ectomycorrhizal fungi.</title>
        <authorList>
            <person name="Lofgren L.A."/>
            <person name="Nguyen N.H."/>
            <person name="Vilgalys R."/>
            <person name="Ruytinx J."/>
            <person name="Liao H.L."/>
            <person name="Branco S."/>
            <person name="Kuo A."/>
            <person name="LaButti K."/>
            <person name="Lipzen A."/>
            <person name="Andreopoulos W."/>
            <person name="Pangilinan J."/>
            <person name="Riley R."/>
            <person name="Hundley H."/>
            <person name="Na H."/>
            <person name="Barry K."/>
            <person name="Grigoriev I.V."/>
            <person name="Stajich J.E."/>
            <person name="Kennedy P.G."/>
        </authorList>
    </citation>
    <scope>NUCLEOTIDE SEQUENCE</scope>
    <source>
        <strain evidence="3">FC423</strain>
    </source>
</reference>
<keyword evidence="4" id="KW-1185">Reference proteome</keyword>
<dbReference type="InterPro" id="IPR015590">
    <property type="entry name" value="Aldehyde_DH_dom"/>
</dbReference>
<comment type="caution">
    <text evidence="3">The sequence shown here is derived from an EMBL/GenBank/DDBJ whole genome shotgun (WGS) entry which is preliminary data.</text>
</comment>
<protein>
    <submittedName>
        <fullName evidence="3">Aldehyde dehydrogenase domain-containing protein</fullName>
    </submittedName>
</protein>
<proteinExistence type="inferred from homology"/>
<sequence length="156" mass="17687">FNHGQNCSAGSRIFVQESIYGKFLDQFTEQAHAIKVGDPFSPDTYQGPQVYASTLIIKHTLTSIKRIMGYITSGKNDGATLHLGGKQIHREGYFIKPTIFMECQPDMKIVREEIFGPVVCIMKFNTKDGEIVLMHDHRTTLEKRQKGVARKVGKWI</sequence>
<dbReference type="Gene3D" id="3.40.309.10">
    <property type="entry name" value="Aldehyde Dehydrogenase, Chain A, domain 2"/>
    <property type="match status" value="1"/>
</dbReference>
<dbReference type="EMBL" id="JABBWM010000138">
    <property type="protein sequence ID" value="KAG2086963.1"/>
    <property type="molecule type" value="Genomic_DNA"/>
</dbReference>
<gene>
    <name evidence="3" type="ORF">F5147DRAFT_588334</name>
</gene>
<comment type="similarity">
    <text evidence="1">Belongs to the aldehyde dehydrogenase family.</text>
</comment>
<dbReference type="GeneID" id="64694335"/>
<name>A0A9P7ET35_9AGAM</name>
<dbReference type="Proteomes" id="UP000823399">
    <property type="component" value="Unassembled WGS sequence"/>
</dbReference>
<dbReference type="OrthoDB" id="310895at2759"/>
<evidence type="ECO:0000313" key="3">
    <source>
        <dbReference type="EMBL" id="KAG2086963.1"/>
    </source>
</evidence>
<dbReference type="GO" id="GO:0016620">
    <property type="term" value="F:oxidoreductase activity, acting on the aldehyde or oxo group of donors, NAD or NADP as acceptor"/>
    <property type="evidence" value="ECO:0007669"/>
    <property type="project" value="InterPro"/>
</dbReference>
<evidence type="ECO:0000256" key="1">
    <source>
        <dbReference type="ARBA" id="ARBA00009986"/>
    </source>
</evidence>
<evidence type="ECO:0000259" key="2">
    <source>
        <dbReference type="Pfam" id="PF00171"/>
    </source>
</evidence>
<dbReference type="InterPro" id="IPR016163">
    <property type="entry name" value="Ald_DH_C"/>
</dbReference>
<accession>A0A9P7ET35</accession>
<organism evidence="3 4">
    <name type="scientific">Suillus discolor</name>
    <dbReference type="NCBI Taxonomy" id="1912936"/>
    <lineage>
        <taxon>Eukaryota</taxon>
        <taxon>Fungi</taxon>
        <taxon>Dikarya</taxon>
        <taxon>Basidiomycota</taxon>
        <taxon>Agaricomycotina</taxon>
        <taxon>Agaricomycetes</taxon>
        <taxon>Agaricomycetidae</taxon>
        <taxon>Boletales</taxon>
        <taxon>Suillineae</taxon>
        <taxon>Suillaceae</taxon>
        <taxon>Suillus</taxon>
    </lineage>
</organism>
<dbReference type="RefSeq" id="XP_041285054.1">
    <property type="nucleotide sequence ID" value="XM_041432076.1"/>
</dbReference>